<evidence type="ECO:0000313" key="7">
    <source>
        <dbReference type="EMBL" id="OBQ51503.1"/>
    </source>
</evidence>
<dbReference type="PANTHER" id="PTHR36303:SF1">
    <property type="entry name" value="2',3'-CYCLIC-NUCLEOTIDE 2'-PHOSPHODIESTERASE"/>
    <property type="match status" value="1"/>
</dbReference>
<feature type="binding site" evidence="6">
    <location>
        <position position="39"/>
    </location>
    <ligand>
        <name>Fe cation</name>
        <dbReference type="ChEBI" id="CHEBI:24875"/>
        <label>2</label>
    </ligand>
</feature>
<feature type="binding site" evidence="6">
    <location>
        <position position="151"/>
    </location>
    <ligand>
        <name>Fe cation</name>
        <dbReference type="ChEBI" id="CHEBI:24875"/>
        <label>2</label>
    </ligand>
</feature>
<feature type="binding site" evidence="6">
    <location>
        <position position="8"/>
    </location>
    <ligand>
        <name>Fe cation</name>
        <dbReference type="ChEBI" id="CHEBI:24875"/>
        <label>1</label>
    </ligand>
</feature>
<evidence type="ECO:0000256" key="6">
    <source>
        <dbReference type="PIRSR" id="PIRSR004789-51"/>
    </source>
</evidence>
<dbReference type="EMBL" id="JXMS01000015">
    <property type="protein sequence ID" value="OBQ51503.1"/>
    <property type="molecule type" value="Genomic_DNA"/>
</dbReference>
<gene>
    <name evidence="7" type="ORF">SP90_09840</name>
</gene>
<evidence type="ECO:0000256" key="1">
    <source>
        <dbReference type="ARBA" id="ARBA00022723"/>
    </source>
</evidence>
<feature type="binding site" evidence="6">
    <location>
        <position position="67"/>
    </location>
    <ligand>
        <name>Fe cation</name>
        <dbReference type="ChEBI" id="CHEBI:24875"/>
        <label>2</label>
    </ligand>
</feature>
<keyword evidence="3" id="KW-0408">Iron</keyword>
<dbReference type="STRING" id="1560234.SP90_09840"/>
<dbReference type="AlphaFoldDB" id="A0A1B7XC42"/>
<dbReference type="Gene3D" id="3.60.21.10">
    <property type="match status" value="1"/>
</dbReference>
<feature type="binding site" evidence="6">
    <location>
        <position position="39"/>
    </location>
    <ligand>
        <name>Fe cation</name>
        <dbReference type="ChEBI" id="CHEBI:24875"/>
        <label>1</label>
    </ligand>
</feature>
<feature type="active site" description="Proton donor" evidence="5">
    <location>
        <position position="68"/>
    </location>
</feature>
<dbReference type="GO" id="GO:0004113">
    <property type="term" value="F:2',3'-cyclic-nucleotide 3'-phosphodiesterase activity"/>
    <property type="evidence" value="ECO:0007669"/>
    <property type="project" value="TreeGrafter"/>
</dbReference>
<name>A0A1B7XC42_9BACT</name>
<dbReference type="Proteomes" id="UP000091979">
    <property type="component" value="Unassembled WGS sequence"/>
</dbReference>
<feature type="binding site" evidence="6">
    <location>
        <position position="40"/>
    </location>
    <ligand>
        <name>Fe cation</name>
        <dbReference type="ChEBI" id="CHEBI:24875"/>
        <label>1</label>
    </ligand>
</feature>
<protein>
    <submittedName>
        <fullName evidence="7">Metallophosphoesterase</fullName>
    </submittedName>
</protein>
<keyword evidence="2" id="KW-0378">Hydrolase</keyword>
<keyword evidence="8" id="KW-1185">Reference proteome</keyword>
<organism evidence="7 8">
    <name type="scientific">Halodesulfovibrio spirochaetisodalis</name>
    <dbReference type="NCBI Taxonomy" id="1560234"/>
    <lineage>
        <taxon>Bacteria</taxon>
        <taxon>Pseudomonadati</taxon>
        <taxon>Thermodesulfobacteriota</taxon>
        <taxon>Desulfovibrionia</taxon>
        <taxon>Desulfovibrionales</taxon>
        <taxon>Desulfovibrionaceae</taxon>
        <taxon>Halodesulfovibrio</taxon>
    </lineage>
</organism>
<evidence type="ECO:0000256" key="5">
    <source>
        <dbReference type="PIRSR" id="PIRSR004789-50"/>
    </source>
</evidence>
<reference evidence="7 8" key="1">
    <citation type="submission" date="2015-01" db="EMBL/GenBank/DDBJ databases">
        <title>Desulfovibrio sp. JC271 draft genome sequence.</title>
        <authorList>
            <person name="Shivani Y."/>
            <person name="Subhash Y."/>
            <person name="Sasikala C."/>
            <person name="Ramana C.V."/>
        </authorList>
    </citation>
    <scope>NUCLEOTIDE SEQUENCE [LARGE SCALE GENOMIC DNA]</scope>
    <source>
        <strain evidence="7 8">JC271</strain>
    </source>
</reference>
<dbReference type="FunFam" id="3.60.21.10:FF:000016">
    <property type="entry name" value="Putative metallophosphoesterase"/>
    <property type="match status" value="1"/>
</dbReference>
<evidence type="ECO:0000256" key="4">
    <source>
        <dbReference type="ARBA" id="ARBA00061401"/>
    </source>
</evidence>
<comment type="similarity">
    <text evidence="4">Belongs to the YmdB-like family.</text>
</comment>
<dbReference type="PANTHER" id="PTHR36303">
    <property type="entry name" value="2',3'-CYCLIC-NUCLEOTIDE 2'-PHOSPHODIESTERASE"/>
    <property type="match status" value="1"/>
</dbReference>
<evidence type="ECO:0000256" key="3">
    <source>
        <dbReference type="ARBA" id="ARBA00023004"/>
    </source>
</evidence>
<sequence>MRILFFGDIVGKPGRLILRNRLSSLREEHKADLVIANGENASGGIGLSGDTMRELFSAGIDILTSGNHIWKHKEMYNLLNTEPRLIRPANYPQGAPGNGLVIHELSDGRKVAVLNLLGRTFMDDIDCPFGKVDELLASIPEDVKIRLIDFHAEATSEKKALSFYVDGKVSAVIGTHTHVQTADAMILQNGTGYLTDAGMCGVEESCLGMDPKVIIERFMTGLPQRFKIAKGTAHINGLFMDIDDETGKCTRIELIRE</sequence>
<comment type="caution">
    <text evidence="7">The sequence shown here is derived from an EMBL/GenBank/DDBJ whole genome shotgun (WGS) entry which is preliminary data.</text>
</comment>
<dbReference type="OrthoDB" id="9801109at2"/>
<dbReference type="InterPro" id="IPR005235">
    <property type="entry name" value="YmdB-like"/>
</dbReference>
<dbReference type="InterPro" id="IPR029052">
    <property type="entry name" value="Metallo-depent_PP-like"/>
</dbReference>
<feature type="binding site" evidence="6">
    <location>
        <position position="176"/>
    </location>
    <ligand>
        <name>Fe cation</name>
        <dbReference type="ChEBI" id="CHEBI:24875"/>
        <label>2</label>
    </ligand>
</feature>
<evidence type="ECO:0000256" key="2">
    <source>
        <dbReference type="ARBA" id="ARBA00022801"/>
    </source>
</evidence>
<dbReference type="RefSeq" id="WP_066855191.1">
    <property type="nucleotide sequence ID" value="NZ_JXMS01000015.1"/>
</dbReference>
<dbReference type="NCBIfam" id="TIGR00282">
    <property type="entry name" value="TIGR00282 family metallophosphoesterase"/>
    <property type="match status" value="1"/>
</dbReference>
<evidence type="ECO:0000313" key="8">
    <source>
        <dbReference type="Proteomes" id="UP000091979"/>
    </source>
</evidence>
<dbReference type="SUPFAM" id="SSF56300">
    <property type="entry name" value="Metallo-dependent phosphatases"/>
    <property type="match status" value="1"/>
</dbReference>
<dbReference type="CDD" id="cd07382">
    <property type="entry name" value="MPP_DR1281"/>
    <property type="match status" value="1"/>
</dbReference>
<dbReference type="Pfam" id="PF13277">
    <property type="entry name" value="YmdB"/>
    <property type="match status" value="1"/>
</dbReference>
<accession>A0A1B7XC42</accession>
<proteinExistence type="inferred from homology"/>
<dbReference type="PATRIC" id="fig|1560234.3.peg.801"/>
<dbReference type="GO" id="GO:0046872">
    <property type="term" value="F:metal ion binding"/>
    <property type="evidence" value="ECO:0007669"/>
    <property type="project" value="UniProtKB-KW"/>
</dbReference>
<dbReference type="PIRSF" id="PIRSF004789">
    <property type="entry name" value="DR1281"/>
    <property type="match status" value="1"/>
</dbReference>
<feature type="binding site" evidence="6">
    <location>
        <position position="178"/>
    </location>
    <ligand>
        <name>Fe cation</name>
        <dbReference type="ChEBI" id="CHEBI:24875"/>
        <label>1</label>
    </ligand>
</feature>
<keyword evidence="1 6" id="KW-0479">Metal-binding</keyword>